<keyword evidence="1" id="KW-0812">Transmembrane</keyword>
<feature type="transmembrane region" description="Helical" evidence="1">
    <location>
        <begin position="710"/>
        <end position="729"/>
    </location>
</feature>
<evidence type="ECO:0000313" key="3">
    <source>
        <dbReference type="Proteomes" id="UP001190700"/>
    </source>
</evidence>
<accession>A0AAE0EX46</accession>
<organism evidence="2 3">
    <name type="scientific">Cymbomonas tetramitiformis</name>
    <dbReference type="NCBI Taxonomy" id="36881"/>
    <lineage>
        <taxon>Eukaryota</taxon>
        <taxon>Viridiplantae</taxon>
        <taxon>Chlorophyta</taxon>
        <taxon>Pyramimonadophyceae</taxon>
        <taxon>Pyramimonadales</taxon>
        <taxon>Pyramimonadaceae</taxon>
        <taxon>Cymbomonas</taxon>
    </lineage>
</organism>
<protein>
    <submittedName>
        <fullName evidence="2">Uncharacterized protein</fullName>
    </submittedName>
</protein>
<gene>
    <name evidence="2" type="ORF">CYMTET_48053</name>
</gene>
<comment type="caution">
    <text evidence="2">The sequence shown here is derived from an EMBL/GenBank/DDBJ whole genome shotgun (WGS) entry which is preliminary data.</text>
</comment>
<feature type="transmembrane region" description="Helical" evidence="1">
    <location>
        <begin position="656"/>
        <end position="674"/>
    </location>
</feature>
<dbReference type="EMBL" id="LGRX02033206">
    <property type="protein sequence ID" value="KAK3242245.1"/>
    <property type="molecule type" value="Genomic_DNA"/>
</dbReference>
<dbReference type="AlphaFoldDB" id="A0AAE0EX46"/>
<keyword evidence="1" id="KW-0472">Membrane</keyword>
<evidence type="ECO:0000256" key="1">
    <source>
        <dbReference type="SAM" id="Phobius"/>
    </source>
</evidence>
<sequence length="741" mass="83367">MSQRQALSCQCRDIVELIEEKQFEVAVAKFSDLAREGYNIPYSTFCEVQQLCRQTKNLTAADEVFDSYRMTLPHPISLGMVSKMATHCVKNTQLNKAIALYDEVSDNWPQLDANSREGLLEVLQSAQRWRDVEKVVLNRGAARAGTGDVQCSVFEQQAIMNSYNHQNRFDAVLQIFFRRVAEDLPLDHVMWSLAFRAAESLNTLEPWQKLSALLLEQPPQWYDDEHLHFALDVILGFGRCAAASHSLSFFRELPLKVASLRRTHLGVISSLWMNKMWEEAVSIAWAGIHQRVLPGITLKQRDQDIYFELRNHNGHSAQLYTVLWLSHLRCKLHHVSCSRPHSRVAIFVGTGSSSDGRHWEGSEGPYGEGPQGQLLRGRHIPSVRASVSDLFVKLRAPFCVDPTNKGLLSCTIRELDSWLSSFTLSEDEEVVMVTICQSLHSDAAYHPKTLQILPDITDVGVNLQIHSRGATYCQPSSSSNSEGRTSQNFTAASMPPAVHSSHLEQWDELWKLSENDWRDPLAVTGSNQPGPPIRSASPSARPAKLLDALSTDAFRAVWAKSYPSILVWYGMYSIRCYMVDVQRLGLGSQLSLLLLLNGPDTFVLFIVAPFLFILAVLGKLRVLDFIDICGTFILVSCCILKNAIRDSLGLRKPILVTAVLSPFSMIMSHTMTWTLRREDPKTSWRYGAHLTLVLLGQICFVYPACTYIEIVICVIANSILPLAYAYLFNKCMLIYAPSRNT</sequence>
<feature type="transmembrane region" description="Helical" evidence="1">
    <location>
        <begin position="601"/>
        <end position="618"/>
    </location>
</feature>
<dbReference type="Proteomes" id="UP001190700">
    <property type="component" value="Unassembled WGS sequence"/>
</dbReference>
<dbReference type="InterPro" id="IPR011990">
    <property type="entry name" value="TPR-like_helical_dom_sf"/>
</dbReference>
<dbReference type="Gene3D" id="1.25.40.10">
    <property type="entry name" value="Tetratricopeptide repeat domain"/>
    <property type="match status" value="1"/>
</dbReference>
<proteinExistence type="predicted"/>
<keyword evidence="3" id="KW-1185">Reference proteome</keyword>
<reference evidence="2 3" key="1">
    <citation type="journal article" date="2015" name="Genome Biol. Evol.">
        <title>Comparative Genomics of a Bacterivorous Green Alga Reveals Evolutionary Causalities and Consequences of Phago-Mixotrophic Mode of Nutrition.</title>
        <authorList>
            <person name="Burns J.A."/>
            <person name="Paasch A."/>
            <person name="Narechania A."/>
            <person name="Kim E."/>
        </authorList>
    </citation>
    <scope>NUCLEOTIDE SEQUENCE [LARGE SCALE GENOMIC DNA]</scope>
    <source>
        <strain evidence="2 3">PLY_AMNH</strain>
    </source>
</reference>
<name>A0AAE0EX46_9CHLO</name>
<evidence type="ECO:0000313" key="2">
    <source>
        <dbReference type="EMBL" id="KAK3242245.1"/>
    </source>
</evidence>
<keyword evidence="1" id="KW-1133">Transmembrane helix</keyword>